<evidence type="ECO:0000313" key="2">
    <source>
        <dbReference type="Proteomes" id="UP000019460"/>
    </source>
</evidence>
<keyword evidence="1" id="KW-0808">Transferase</keyword>
<keyword evidence="1" id="KW-0489">Methyltransferase</keyword>
<evidence type="ECO:0000313" key="1">
    <source>
        <dbReference type="EMBL" id="EXJ14352.1"/>
    </source>
</evidence>
<sequence length="242" mass="27138">MIASDARILVRLLLGQPRRGTHAERLQAFYAPQARDYDRFRERLLQGREDLLRLLDPPHGARVLELGGGTGSNLAHFGARLAELGGVELVDLCPALLEQARERTANLPNVRVIEGDATRYRPAEPPDCVYFSYALTMIPDWRAAILNAVEMLPPGGTLGVVDFYVSDAEGGPGNVRHGLLSRLFWPRWFGHDGVHPSPEHLRLLREVLPDHQLIERLAPVPYLPGMRVPYYIFVGRKDAEQD</sequence>
<dbReference type="AlphaFoldDB" id="W9VEA3"/>
<dbReference type="STRING" id="1249627.D779_2753"/>
<dbReference type="CDD" id="cd02440">
    <property type="entry name" value="AdoMet_MTases"/>
    <property type="match status" value="1"/>
</dbReference>
<comment type="caution">
    <text evidence="1">The sequence shown here is derived from an EMBL/GenBank/DDBJ whole genome shotgun (WGS) entry which is preliminary data.</text>
</comment>
<dbReference type="OrthoDB" id="9791837at2"/>
<keyword evidence="2" id="KW-1185">Reference proteome</keyword>
<dbReference type="GO" id="GO:0008168">
    <property type="term" value="F:methyltransferase activity"/>
    <property type="evidence" value="ECO:0007669"/>
    <property type="project" value="UniProtKB-KW"/>
</dbReference>
<dbReference type="Pfam" id="PF13489">
    <property type="entry name" value="Methyltransf_23"/>
    <property type="match status" value="1"/>
</dbReference>
<dbReference type="SUPFAM" id="SSF53335">
    <property type="entry name" value="S-adenosyl-L-methionine-dependent methyltransferases"/>
    <property type="match status" value="1"/>
</dbReference>
<name>W9VEA3_9GAMM</name>
<proteinExistence type="predicted"/>
<dbReference type="RefSeq" id="WP_043755260.1">
    <property type="nucleotide sequence ID" value="NZ_AONC01000042.1"/>
</dbReference>
<dbReference type="PANTHER" id="PTHR47473:SF1">
    <property type="entry name" value="METHYLTRANSFERASE DOMAIN-CONTAINING PROTEIN"/>
    <property type="match status" value="1"/>
</dbReference>
<gene>
    <name evidence="1" type="ORF">D779_2753</name>
</gene>
<keyword evidence="1" id="KW-0830">Ubiquinone</keyword>
<reference evidence="1 2" key="1">
    <citation type="submission" date="2012-11" db="EMBL/GenBank/DDBJ databases">
        <title>Genome assembly of Thiorhodococcus sp. AK35.</title>
        <authorList>
            <person name="Nupur N."/>
            <person name="Khatri I."/>
            <person name="Subramanian S."/>
            <person name="Pinnaka A."/>
        </authorList>
    </citation>
    <scope>NUCLEOTIDE SEQUENCE [LARGE SCALE GENOMIC DNA]</scope>
    <source>
        <strain evidence="1 2">AK35</strain>
    </source>
</reference>
<dbReference type="PANTHER" id="PTHR47473">
    <property type="entry name" value="BTA1P"/>
    <property type="match status" value="1"/>
</dbReference>
<dbReference type="InterPro" id="IPR029063">
    <property type="entry name" value="SAM-dependent_MTases_sf"/>
</dbReference>
<dbReference type="Proteomes" id="UP000019460">
    <property type="component" value="Unassembled WGS sequence"/>
</dbReference>
<dbReference type="eggNOG" id="COG2226">
    <property type="taxonomic scope" value="Bacteria"/>
</dbReference>
<dbReference type="Gene3D" id="3.40.50.150">
    <property type="entry name" value="Vaccinia Virus protein VP39"/>
    <property type="match status" value="1"/>
</dbReference>
<dbReference type="EMBL" id="AONC01000042">
    <property type="protein sequence ID" value="EXJ14352.1"/>
    <property type="molecule type" value="Genomic_DNA"/>
</dbReference>
<accession>W9VEA3</accession>
<dbReference type="GO" id="GO:0032259">
    <property type="term" value="P:methylation"/>
    <property type="evidence" value="ECO:0007669"/>
    <property type="project" value="UniProtKB-KW"/>
</dbReference>
<organism evidence="1 2">
    <name type="scientific">Imhoffiella purpurea</name>
    <dbReference type="NCBI Taxonomy" id="1249627"/>
    <lineage>
        <taxon>Bacteria</taxon>
        <taxon>Pseudomonadati</taxon>
        <taxon>Pseudomonadota</taxon>
        <taxon>Gammaproteobacteria</taxon>
        <taxon>Chromatiales</taxon>
        <taxon>Chromatiaceae</taxon>
        <taxon>Imhoffiella</taxon>
    </lineage>
</organism>
<protein>
    <submittedName>
        <fullName evidence="1">Putative ubiquinone/menaquinone biosynthesis methyltransferase</fullName>
    </submittedName>
</protein>